<evidence type="ECO:0000313" key="1">
    <source>
        <dbReference type="EMBL" id="GAT35292.1"/>
    </source>
</evidence>
<dbReference type="RefSeq" id="WP_075081120.1">
    <property type="nucleotide sequence ID" value="NZ_BDCO01000003.1"/>
</dbReference>
<evidence type="ECO:0000313" key="2">
    <source>
        <dbReference type="Proteomes" id="UP000076023"/>
    </source>
</evidence>
<proteinExistence type="predicted"/>
<comment type="caution">
    <text evidence="1">The sequence shown here is derived from an EMBL/GenBank/DDBJ whole genome shotgun (WGS) entry which is preliminary data.</text>
</comment>
<protein>
    <submittedName>
        <fullName evidence="1">Uncharacterized protein</fullName>
    </submittedName>
</protein>
<dbReference type="AlphaFoldDB" id="A0A146GDR2"/>
<keyword evidence="2" id="KW-1185">Reference proteome</keyword>
<dbReference type="EMBL" id="BDCO01000003">
    <property type="protein sequence ID" value="GAT35292.1"/>
    <property type="molecule type" value="Genomic_DNA"/>
</dbReference>
<organism evidence="1 2">
    <name type="scientific">Terrimicrobium sacchariphilum</name>
    <dbReference type="NCBI Taxonomy" id="690879"/>
    <lineage>
        <taxon>Bacteria</taxon>
        <taxon>Pseudomonadati</taxon>
        <taxon>Verrucomicrobiota</taxon>
        <taxon>Terrimicrobiia</taxon>
        <taxon>Terrimicrobiales</taxon>
        <taxon>Terrimicrobiaceae</taxon>
        <taxon>Terrimicrobium</taxon>
    </lineage>
</organism>
<accession>A0A146GDR2</accession>
<dbReference type="OrthoDB" id="9844920at2"/>
<sequence>MTTRQRLDIAVRSVTGEDIRFAGNWDPLPGLSGNEHAIADRLNLDASRLRRCRDIYEILELMEINPSELPKANDAPSLF</sequence>
<name>A0A146GDR2_TERSA</name>
<gene>
    <name evidence="1" type="ORF">TSACC_3357</name>
</gene>
<reference evidence="2" key="1">
    <citation type="journal article" date="2017" name="Genome Announc.">
        <title>Draft Genome Sequence of Terrimicrobium sacchariphilum NM-5T, a Facultative Anaerobic Soil Bacterium of the Class Spartobacteria.</title>
        <authorList>
            <person name="Qiu Y.L."/>
            <person name="Tourlousse D.M."/>
            <person name="Matsuura N."/>
            <person name="Ohashi A."/>
            <person name="Sekiguchi Y."/>
        </authorList>
    </citation>
    <scope>NUCLEOTIDE SEQUENCE [LARGE SCALE GENOMIC DNA]</scope>
    <source>
        <strain evidence="2">NM-5</strain>
    </source>
</reference>
<dbReference type="Proteomes" id="UP000076023">
    <property type="component" value="Unassembled WGS sequence"/>
</dbReference>
<dbReference type="InParanoid" id="A0A146GDR2"/>